<dbReference type="Pfam" id="PF09656">
    <property type="entry name" value="PGPGW"/>
    <property type="match status" value="1"/>
</dbReference>
<evidence type="ECO:0000313" key="2">
    <source>
        <dbReference type="EMBL" id="MBB6627772.1"/>
    </source>
</evidence>
<sequence>MKAPGGAAAKRVALETLGWLLVVAGIAALVLPGPGLLGIFAGLVLLSQQYEWAERRVEPVKEKALKGAADSVETWPRIIVSSIFALLLVAAGVLWILQPPAPGWWPIADKWWLAGGMWTGVTQVLSGLFALGMIVYSYRRFRP</sequence>
<comment type="caution">
    <text evidence="2">The sequence shown here is derived from an EMBL/GenBank/DDBJ whole genome shotgun (WGS) entry which is preliminary data.</text>
</comment>
<protein>
    <submittedName>
        <fullName evidence="2">PGPGW domain-containing protein</fullName>
    </submittedName>
</protein>
<dbReference type="InterPro" id="IPR019099">
    <property type="entry name" value="Uncharacterised_PGPGW_TM"/>
</dbReference>
<keyword evidence="1" id="KW-1133">Transmembrane helix</keyword>
<accession>A0A7X0RGC8</accession>
<keyword evidence="1" id="KW-0472">Membrane</keyword>
<organism evidence="2 3">
    <name type="scientific">Nocardioides luti</name>
    <dbReference type="NCBI Taxonomy" id="2761101"/>
    <lineage>
        <taxon>Bacteria</taxon>
        <taxon>Bacillati</taxon>
        <taxon>Actinomycetota</taxon>
        <taxon>Actinomycetes</taxon>
        <taxon>Propionibacteriales</taxon>
        <taxon>Nocardioidaceae</taxon>
        <taxon>Nocardioides</taxon>
    </lineage>
</organism>
<dbReference type="EMBL" id="JACKXE010000001">
    <property type="protein sequence ID" value="MBB6627772.1"/>
    <property type="molecule type" value="Genomic_DNA"/>
</dbReference>
<feature type="transmembrane region" description="Helical" evidence="1">
    <location>
        <begin position="117"/>
        <end position="138"/>
    </location>
</feature>
<name>A0A7X0RGC8_9ACTN</name>
<evidence type="ECO:0000256" key="1">
    <source>
        <dbReference type="SAM" id="Phobius"/>
    </source>
</evidence>
<dbReference type="Proteomes" id="UP000523955">
    <property type="component" value="Unassembled WGS sequence"/>
</dbReference>
<dbReference type="AlphaFoldDB" id="A0A7X0RGC8"/>
<proteinExistence type="predicted"/>
<keyword evidence="1" id="KW-0812">Transmembrane</keyword>
<reference evidence="2 3" key="1">
    <citation type="submission" date="2020-08" db="EMBL/GenBank/DDBJ databases">
        <authorList>
            <person name="Seo M.-J."/>
        </authorList>
    </citation>
    <scope>NUCLEOTIDE SEQUENCE [LARGE SCALE GENOMIC DNA]</scope>
    <source>
        <strain evidence="2 3">KIGAM211</strain>
    </source>
</reference>
<keyword evidence="3" id="KW-1185">Reference proteome</keyword>
<feature type="transmembrane region" description="Helical" evidence="1">
    <location>
        <begin position="20"/>
        <end position="46"/>
    </location>
</feature>
<feature type="transmembrane region" description="Helical" evidence="1">
    <location>
        <begin position="78"/>
        <end position="97"/>
    </location>
</feature>
<gene>
    <name evidence="2" type="ORF">H5V45_10610</name>
</gene>
<evidence type="ECO:0000313" key="3">
    <source>
        <dbReference type="Proteomes" id="UP000523955"/>
    </source>
</evidence>
<dbReference type="RefSeq" id="WP_185252898.1">
    <property type="nucleotide sequence ID" value="NZ_JACKXE010000001.1"/>
</dbReference>